<protein>
    <submittedName>
        <fullName evidence="2">Glycine zipper family protein</fullName>
    </submittedName>
</protein>
<dbReference type="AlphaFoldDB" id="A0A2V2LLR6"/>
<reference evidence="2 3" key="1">
    <citation type="submission" date="2018-05" db="EMBL/GenBank/DDBJ databases">
        <title>Rhodobacteraceae gen. nov., sp. nov. isolated from sea water.</title>
        <authorList>
            <person name="Ren Y."/>
        </authorList>
    </citation>
    <scope>NUCLEOTIDE SEQUENCE [LARGE SCALE GENOMIC DNA]</scope>
    <source>
        <strain evidence="2 3">TG-679</strain>
    </source>
</reference>
<accession>A0A2V2LLR6</accession>
<dbReference type="RefSeq" id="WP_109811752.1">
    <property type="nucleotide sequence ID" value="NZ_QGKU01000033.1"/>
</dbReference>
<evidence type="ECO:0000313" key="2">
    <source>
        <dbReference type="EMBL" id="PWR02703.1"/>
    </source>
</evidence>
<dbReference type="EMBL" id="QGKU01000033">
    <property type="protein sequence ID" value="PWR02703.1"/>
    <property type="molecule type" value="Genomic_DNA"/>
</dbReference>
<dbReference type="Proteomes" id="UP000245680">
    <property type="component" value="Unassembled WGS sequence"/>
</dbReference>
<proteinExistence type="predicted"/>
<name>A0A2V2LLR6_9RHOB</name>
<evidence type="ECO:0000313" key="3">
    <source>
        <dbReference type="Proteomes" id="UP000245680"/>
    </source>
</evidence>
<dbReference type="PROSITE" id="PS51257">
    <property type="entry name" value="PROKAR_LIPOPROTEIN"/>
    <property type="match status" value="1"/>
</dbReference>
<comment type="caution">
    <text evidence="2">The sequence shown here is derived from an EMBL/GenBank/DDBJ whole genome shotgun (WGS) entry which is preliminary data.</text>
</comment>
<gene>
    <name evidence="2" type="ORF">DKT77_11040</name>
</gene>
<feature type="chain" id="PRO_5016160993" evidence="1">
    <location>
        <begin position="23"/>
        <end position="120"/>
    </location>
</feature>
<organism evidence="2 3">
    <name type="scientific">Meridianimarinicoccus roseus</name>
    <dbReference type="NCBI Taxonomy" id="2072018"/>
    <lineage>
        <taxon>Bacteria</taxon>
        <taxon>Pseudomonadati</taxon>
        <taxon>Pseudomonadota</taxon>
        <taxon>Alphaproteobacteria</taxon>
        <taxon>Rhodobacterales</taxon>
        <taxon>Paracoccaceae</taxon>
        <taxon>Meridianimarinicoccus</taxon>
    </lineage>
</organism>
<keyword evidence="1" id="KW-0732">Signal</keyword>
<feature type="signal peptide" evidence="1">
    <location>
        <begin position="1"/>
        <end position="22"/>
    </location>
</feature>
<sequence length="120" mass="12176">MRHLRIPAALLPVALAACGAGADYTPIVDGTRGATFEHDLAACRALAREQDQLNQEAIAAAVLGAGVGAMVGGLDDSLTVEEAALGGLVIVGGSALADGTEKREEIVTECMRGRGHRVVG</sequence>
<dbReference type="OrthoDB" id="7067979at2"/>
<keyword evidence="3" id="KW-1185">Reference proteome</keyword>
<evidence type="ECO:0000256" key="1">
    <source>
        <dbReference type="SAM" id="SignalP"/>
    </source>
</evidence>